<comment type="caution">
    <text evidence="1">The sequence shown here is derived from an EMBL/GenBank/DDBJ whole genome shotgun (WGS) entry which is preliminary data.</text>
</comment>
<dbReference type="InterPro" id="IPR006912">
    <property type="entry name" value="Harbinger_derived_prot"/>
</dbReference>
<dbReference type="Pfam" id="PF04827">
    <property type="entry name" value="Plant_tran"/>
    <property type="match status" value="1"/>
</dbReference>
<dbReference type="PANTHER" id="PTHR47150">
    <property type="entry name" value="OS12G0169200 PROTEIN"/>
    <property type="match status" value="1"/>
</dbReference>
<keyword evidence="2" id="KW-1185">Reference proteome</keyword>
<protein>
    <submittedName>
        <fullName evidence="1">Uncharacterized protein</fullName>
    </submittedName>
</protein>
<dbReference type="PANTHER" id="PTHR47150:SF5">
    <property type="entry name" value="OS07G0546750 PROTEIN"/>
    <property type="match status" value="1"/>
</dbReference>
<proteinExistence type="predicted"/>
<evidence type="ECO:0000313" key="2">
    <source>
        <dbReference type="Proteomes" id="UP001054821"/>
    </source>
</evidence>
<dbReference type="AlphaFoldDB" id="A0AAD4VTN4"/>
<sequence length="101" mass="11789">MSNLAWPLLCWRKKTRAAVVHEKAVPRMWTDIDILGVDKIVRMGKPTILESLVRFCDTVETLYTREYLRRPTLRDLQQLLKKAESHGFPGMIGSIDCMDWQ</sequence>
<dbReference type="Proteomes" id="UP001054821">
    <property type="component" value="Chromosome 5"/>
</dbReference>
<name>A0AAD4VTN4_PRUDU</name>
<organism evidence="1 2">
    <name type="scientific">Prunus dulcis</name>
    <name type="common">Almond</name>
    <name type="synonym">Amygdalus dulcis</name>
    <dbReference type="NCBI Taxonomy" id="3755"/>
    <lineage>
        <taxon>Eukaryota</taxon>
        <taxon>Viridiplantae</taxon>
        <taxon>Streptophyta</taxon>
        <taxon>Embryophyta</taxon>
        <taxon>Tracheophyta</taxon>
        <taxon>Spermatophyta</taxon>
        <taxon>Magnoliopsida</taxon>
        <taxon>eudicotyledons</taxon>
        <taxon>Gunneridae</taxon>
        <taxon>Pentapetalae</taxon>
        <taxon>rosids</taxon>
        <taxon>fabids</taxon>
        <taxon>Rosales</taxon>
        <taxon>Rosaceae</taxon>
        <taxon>Amygdaloideae</taxon>
        <taxon>Amygdaleae</taxon>
        <taxon>Prunus</taxon>
    </lineage>
</organism>
<evidence type="ECO:0000313" key="1">
    <source>
        <dbReference type="EMBL" id="KAI5330581.1"/>
    </source>
</evidence>
<reference evidence="1 2" key="1">
    <citation type="journal article" date="2022" name="G3 (Bethesda)">
        <title>Whole-genome sequence and methylome profiling of the almond [Prunus dulcis (Mill.) D.A. Webb] cultivar 'Nonpareil'.</title>
        <authorList>
            <person name="D'Amico-Willman K.M."/>
            <person name="Ouma W.Z."/>
            <person name="Meulia T."/>
            <person name="Sideli G.M."/>
            <person name="Gradziel T.M."/>
            <person name="Fresnedo-Ramirez J."/>
        </authorList>
    </citation>
    <scope>NUCLEOTIDE SEQUENCE [LARGE SCALE GENOMIC DNA]</scope>
    <source>
        <strain evidence="1">Clone GOH B32 T37-40</strain>
    </source>
</reference>
<dbReference type="EMBL" id="JAJFAZ020000005">
    <property type="protein sequence ID" value="KAI5330581.1"/>
    <property type="molecule type" value="Genomic_DNA"/>
</dbReference>
<accession>A0AAD4VTN4</accession>
<gene>
    <name evidence="1" type="ORF">L3X38_029979</name>
</gene>